<keyword evidence="1" id="KW-0812">Transmembrane</keyword>
<dbReference type="OrthoDB" id="7851333at2"/>
<name>A0A1G8QWI9_9RHOB</name>
<gene>
    <name evidence="2" type="ORF">SAMN05421850_108126</name>
</gene>
<dbReference type="STRING" id="490829.SAMN05421850_108126"/>
<proteinExistence type="predicted"/>
<protein>
    <submittedName>
        <fullName evidence="2">Uncharacterized protein</fullName>
    </submittedName>
</protein>
<dbReference type="AlphaFoldDB" id="A0A1G8QWI9"/>
<feature type="transmembrane region" description="Helical" evidence="1">
    <location>
        <begin position="38"/>
        <end position="58"/>
    </location>
</feature>
<reference evidence="2 3" key="1">
    <citation type="submission" date="2016-10" db="EMBL/GenBank/DDBJ databases">
        <authorList>
            <person name="de Groot N.N."/>
        </authorList>
    </citation>
    <scope>NUCLEOTIDE SEQUENCE [LARGE SCALE GENOMIC DNA]</scope>
    <source>
        <strain evidence="2 3">DSM 28010</strain>
    </source>
</reference>
<accession>A0A1G8QWI9</accession>
<dbReference type="EMBL" id="FNEB01000008">
    <property type="protein sequence ID" value="SDJ09066.1"/>
    <property type="molecule type" value="Genomic_DNA"/>
</dbReference>
<keyword evidence="1" id="KW-0472">Membrane</keyword>
<dbReference type="RefSeq" id="WP_090029513.1">
    <property type="nucleotide sequence ID" value="NZ_FNEB01000008.1"/>
</dbReference>
<organism evidence="2 3">
    <name type="scientific">Lutimaribacter saemankumensis</name>
    <dbReference type="NCBI Taxonomy" id="490829"/>
    <lineage>
        <taxon>Bacteria</taxon>
        <taxon>Pseudomonadati</taxon>
        <taxon>Pseudomonadota</taxon>
        <taxon>Alphaproteobacteria</taxon>
        <taxon>Rhodobacterales</taxon>
        <taxon>Roseobacteraceae</taxon>
        <taxon>Lutimaribacter</taxon>
    </lineage>
</organism>
<evidence type="ECO:0000256" key="1">
    <source>
        <dbReference type="SAM" id="Phobius"/>
    </source>
</evidence>
<evidence type="ECO:0000313" key="2">
    <source>
        <dbReference type="EMBL" id="SDJ09066.1"/>
    </source>
</evidence>
<keyword evidence="3" id="KW-1185">Reference proteome</keyword>
<sequence>MSFVRPEAMETVLRWRDALIGAALGSLGLWWALGAHGILNWIGWLVLPVAAALIWTGIRRARFHSGRGGPGVVTVDEGAIAWLGPFHGGAVALEDLDRLELDPTRNPAVWRLFAPGQMPLEIPVTAEGADALFDAFARLPGLDTPKMLAELRGGAQAPVVIWQKSRPRLH</sequence>
<evidence type="ECO:0000313" key="3">
    <source>
        <dbReference type="Proteomes" id="UP000199340"/>
    </source>
</evidence>
<keyword evidence="1" id="KW-1133">Transmembrane helix</keyword>
<dbReference type="Proteomes" id="UP000199340">
    <property type="component" value="Unassembled WGS sequence"/>
</dbReference>
<feature type="transmembrane region" description="Helical" evidence="1">
    <location>
        <begin position="12"/>
        <end position="32"/>
    </location>
</feature>